<dbReference type="Pfam" id="PF13411">
    <property type="entry name" value="MerR_1"/>
    <property type="match status" value="1"/>
</dbReference>
<dbReference type="InterPro" id="IPR000551">
    <property type="entry name" value="MerR-type_HTH_dom"/>
</dbReference>
<keyword evidence="2" id="KW-0238">DNA-binding</keyword>
<organism evidence="5 6">
    <name type="scientific">Kibdelosporangium phytohabitans</name>
    <dbReference type="NCBI Taxonomy" id="860235"/>
    <lineage>
        <taxon>Bacteria</taxon>
        <taxon>Bacillati</taxon>
        <taxon>Actinomycetota</taxon>
        <taxon>Actinomycetes</taxon>
        <taxon>Pseudonocardiales</taxon>
        <taxon>Pseudonocardiaceae</taxon>
        <taxon>Kibdelosporangium</taxon>
    </lineage>
</organism>
<protein>
    <submittedName>
        <fullName evidence="5">MerR family transcriptional regulator</fullName>
    </submittedName>
</protein>
<evidence type="ECO:0000313" key="6">
    <source>
        <dbReference type="Proteomes" id="UP000063699"/>
    </source>
</evidence>
<dbReference type="PANTHER" id="PTHR30204:SF94">
    <property type="entry name" value="HEAVY METAL-DEPENDENT TRANSCRIPTIONAL REGULATOR HI_0293-RELATED"/>
    <property type="match status" value="1"/>
</dbReference>
<keyword evidence="1" id="KW-0805">Transcription regulation</keyword>
<evidence type="ECO:0000256" key="1">
    <source>
        <dbReference type="ARBA" id="ARBA00023015"/>
    </source>
</evidence>
<dbReference type="SMART" id="SM00422">
    <property type="entry name" value="HTH_MERR"/>
    <property type="match status" value="1"/>
</dbReference>
<dbReference type="Gene3D" id="1.10.1660.10">
    <property type="match status" value="1"/>
</dbReference>
<dbReference type="EMBL" id="CP012752">
    <property type="protein sequence ID" value="ALG05634.1"/>
    <property type="molecule type" value="Genomic_DNA"/>
</dbReference>
<evidence type="ECO:0000256" key="2">
    <source>
        <dbReference type="ARBA" id="ARBA00023125"/>
    </source>
</evidence>
<sequence>MRIGQLAKRTGVTTRALRFYEEQGLLTSRRMANGYRDYDEIAVTRVTNIRYLLDAGLTLEDVHAFQVCLDGDMANARIGTAVAEVARRRLAVLDKRIADLVAVRDHLASQLVMAGPTAPTSRRAPAKH</sequence>
<dbReference type="PRINTS" id="PR00040">
    <property type="entry name" value="HTHMERR"/>
</dbReference>
<dbReference type="KEGG" id="kphy:AOZ06_00665"/>
<dbReference type="PANTHER" id="PTHR30204">
    <property type="entry name" value="REDOX-CYCLING DRUG-SENSING TRANSCRIPTIONAL ACTIVATOR SOXR"/>
    <property type="match status" value="1"/>
</dbReference>
<feature type="domain" description="HTH merR-type" evidence="4">
    <location>
        <begin position="1"/>
        <end position="68"/>
    </location>
</feature>
<dbReference type="PROSITE" id="PS00552">
    <property type="entry name" value="HTH_MERR_1"/>
    <property type="match status" value="1"/>
</dbReference>
<dbReference type="CDD" id="cd01282">
    <property type="entry name" value="HTH_MerR-like_sg3"/>
    <property type="match status" value="1"/>
</dbReference>
<reference evidence="5 6" key="1">
    <citation type="submission" date="2015-07" db="EMBL/GenBank/DDBJ databases">
        <title>Genome sequencing of Kibdelosporangium phytohabitans.</title>
        <authorList>
            <person name="Qin S."/>
            <person name="Xing K."/>
        </authorList>
    </citation>
    <scope>NUCLEOTIDE SEQUENCE [LARGE SCALE GENOMIC DNA]</scope>
    <source>
        <strain evidence="5 6">KLBMP1111</strain>
    </source>
</reference>
<evidence type="ECO:0000256" key="3">
    <source>
        <dbReference type="ARBA" id="ARBA00023163"/>
    </source>
</evidence>
<dbReference type="Proteomes" id="UP000063699">
    <property type="component" value="Chromosome"/>
</dbReference>
<dbReference type="STRING" id="860235.AOZ06_00665"/>
<name>A0A0N9HS93_9PSEU</name>
<keyword evidence="6" id="KW-1185">Reference proteome</keyword>
<evidence type="ECO:0000259" key="4">
    <source>
        <dbReference type="PROSITE" id="PS50937"/>
    </source>
</evidence>
<dbReference type="AlphaFoldDB" id="A0A0N9HS93"/>
<dbReference type="InterPro" id="IPR047057">
    <property type="entry name" value="MerR_fam"/>
</dbReference>
<dbReference type="RefSeq" id="WP_054287615.1">
    <property type="nucleotide sequence ID" value="NZ_CP012752.1"/>
</dbReference>
<dbReference type="GO" id="GO:0003700">
    <property type="term" value="F:DNA-binding transcription factor activity"/>
    <property type="evidence" value="ECO:0007669"/>
    <property type="project" value="InterPro"/>
</dbReference>
<gene>
    <name evidence="5" type="ORF">AOZ06_00665</name>
</gene>
<keyword evidence="3" id="KW-0804">Transcription</keyword>
<proteinExistence type="predicted"/>
<dbReference type="OrthoDB" id="3824912at2"/>
<dbReference type="GO" id="GO:0003677">
    <property type="term" value="F:DNA binding"/>
    <property type="evidence" value="ECO:0007669"/>
    <property type="project" value="UniProtKB-KW"/>
</dbReference>
<accession>A0A0N9HS93</accession>
<dbReference type="PROSITE" id="PS50937">
    <property type="entry name" value="HTH_MERR_2"/>
    <property type="match status" value="1"/>
</dbReference>
<evidence type="ECO:0000313" key="5">
    <source>
        <dbReference type="EMBL" id="ALG05634.1"/>
    </source>
</evidence>
<dbReference type="InterPro" id="IPR009061">
    <property type="entry name" value="DNA-bd_dom_put_sf"/>
</dbReference>
<dbReference type="SUPFAM" id="SSF46955">
    <property type="entry name" value="Putative DNA-binding domain"/>
    <property type="match status" value="1"/>
</dbReference>